<dbReference type="EMBL" id="JACJIQ010000022">
    <property type="protein sequence ID" value="MBA9079455.1"/>
    <property type="molecule type" value="Genomic_DNA"/>
</dbReference>
<protein>
    <submittedName>
        <fullName evidence="1">Uncharacterized protein</fullName>
    </submittedName>
</protein>
<dbReference type="Proteomes" id="UP000563094">
    <property type="component" value="Unassembled WGS sequence"/>
</dbReference>
<evidence type="ECO:0000313" key="1">
    <source>
        <dbReference type="EMBL" id="MBA9079455.1"/>
    </source>
</evidence>
<sequence>MYGSFQYTELRLKYGELAKFLRIFVNSSYGNQERFNLNRT</sequence>
<organism evidence="1 2">
    <name type="scientific">Rufibacter quisquiliarum</name>
    <dbReference type="NCBI Taxonomy" id="1549639"/>
    <lineage>
        <taxon>Bacteria</taxon>
        <taxon>Pseudomonadati</taxon>
        <taxon>Bacteroidota</taxon>
        <taxon>Cytophagia</taxon>
        <taxon>Cytophagales</taxon>
        <taxon>Hymenobacteraceae</taxon>
        <taxon>Rufibacter</taxon>
    </lineage>
</organism>
<reference evidence="1 2" key="1">
    <citation type="submission" date="2020-08" db="EMBL/GenBank/DDBJ databases">
        <title>Genomic Encyclopedia of Type Strains, Phase IV (KMG-IV): sequencing the most valuable type-strain genomes for metagenomic binning, comparative biology and taxonomic classification.</title>
        <authorList>
            <person name="Goeker M."/>
        </authorList>
    </citation>
    <scope>NUCLEOTIDE SEQUENCE [LARGE SCALE GENOMIC DNA]</scope>
    <source>
        <strain evidence="1 2">DSM 29854</strain>
    </source>
</reference>
<keyword evidence="2" id="KW-1185">Reference proteome</keyword>
<dbReference type="AlphaFoldDB" id="A0A839GVF0"/>
<gene>
    <name evidence="1" type="ORF">FHS90_004191</name>
</gene>
<proteinExistence type="predicted"/>
<accession>A0A839GVF0</accession>
<name>A0A839GVF0_9BACT</name>
<evidence type="ECO:0000313" key="2">
    <source>
        <dbReference type="Proteomes" id="UP000563094"/>
    </source>
</evidence>
<comment type="caution">
    <text evidence="1">The sequence shown here is derived from an EMBL/GenBank/DDBJ whole genome shotgun (WGS) entry which is preliminary data.</text>
</comment>